<dbReference type="AlphaFoldDB" id="A0A385DGD1"/>
<feature type="compositionally biased region" description="Low complexity" evidence="1">
    <location>
        <begin position="101"/>
        <end position="110"/>
    </location>
</feature>
<dbReference type="Gene3D" id="1.10.101.10">
    <property type="entry name" value="PGBD-like superfamily/PGBD"/>
    <property type="match status" value="1"/>
</dbReference>
<organism evidence="4 5">
    <name type="scientific">Streptomyces koyangensis</name>
    <dbReference type="NCBI Taxonomy" id="188770"/>
    <lineage>
        <taxon>Bacteria</taxon>
        <taxon>Bacillati</taxon>
        <taxon>Actinomycetota</taxon>
        <taxon>Actinomycetes</taxon>
        <taxon>Kitasatosporales</taxon>
        <taxon>Streptomycetaceae</taxon>
        <taxon>Streptomyces</taxon>
        <taxon>Streptomyces aurantiacus group</taxon>
    </lineage>
</organism>
<accession>A0A385DGD1</accession>
<evidence type="ECO:0000256" key="2">
    <source>
        <dbReference type="SAM" id="Phobius"/>
    </source>
</evidence>
<dbReference type="Proteomes" id="UP000259636">
    <property type="component" value="Chromosome"/>
</dbReference>
<dbReference type="InterPro" id="IPR002477">
    <property type="entry name" value="Peptidoglycan-bd-like"/>
</dbReference>
<dbReference type="InterPro" id="IPR036365">
    <property type="entry name" value="PGBD-like_sf"/>
</dbReference>
<dbReference type="EMBL" id="CP031742">
    <property type="protein sequence ID" value="AXQ57458.1"/>
    <property type="molecule type" value="Genomic_DNA"/>
</dbReference>
<keyword evidence="2" id="KW-0812">Transmembrane</keyword>
<feature type="domain" description="Peptidoglycan binding-like" evidence="3">
    <location>
        <begin position="297"/>
        <end position="354"/>
    </location>
</feature>
<feature type="compositionally biased region" description="Gly residues" evidence="1">
    <location>
        <begin position="66"/>
        <end position="75"/>
    </location>
</feature>
<dbReference type="SUPFAM" id="SSF47090">
    <property type="entry name" value="PGBD-like"/>
    <property type="match status" value="1"/>
</dbReference>
<dbReference type="Pfam" id="PF01471">
    <property type="entry name" value="PG_binding_1"/>
    <property type="match status" value="1"/>
</dbReference>
<dbReference type="KEGG" id="sky:D0C37_24560"/>
<proteinExistence type="predicted"/>
<evidence type="ECO:0000313" key="4">
    <source>
        <dbReference type="EMBL" id="AXQ57458.1"/>
    </source>
</evidence>
<evidence type="ECO:0000259" key="3">
    <source>
        <dbReference type="Pfam" id="PF01471"/>
    </source>
</evidence>
<feature type="transmembrane region" description="Helical" evidence="2">
    <location>
        <begin position="166"/>
        <end position="186"/>
    </location>
</feature>
<reference evidence="4 5" key="1">
    <citation type="submission" date="2018-08" db="EMBL/GenBank/DDBJ databases">
        <authorList>
            <person name="Ferrada E.E."/>
            <person name="Latorre B.A."/>
        </authorList>
    </citation>
    <scope>NUCLEOTIDE SEQUENCE [LARGE SCALE GENOMIC DNA]</scope>
    <source>
        <strain evidence="4 5">VK-A60T</strain>
    </source>
</reference>
<evidence type="ECO:0000256" key="1">
    <source>
        <dbReference type="SAM" id="MobiDB-lite"/>
    </source>
</evidence>
<feature type="compositionally biased region" description="Low complexity" evidence="1">
    <location>
        <begin position="212"/>
        <end position="259"/>
    </location>
</feature>
<gene>
    <name evidence="4" type="ORF">D0C37_24560</name>
</gene>
<sequence>MSQRCTECGGERPGTGLGPACGCAPESGSGPEAGHRERIRPYLGPQAAGAQPMPPRQAYEPTPGPGQAGEGGAGYGDASHPSGSERFPTAGQQDTPPPPVVGTVAAPGQAHDATAPLPKVSDLDLFPPDQRGLTAERAHDAPDITPPPSAHRPKRTAARSARRRRAAILGVSVGAVVVVALAGAVATDSLPDEKPEERALPAPSATAPHTIAPGPATPSASASGSPESTASSSTAPSAPPTASSGDGKPASSPTPAAGPDGPPAPKPSAPRPPAQPSDEPSPDQPPQEDPVLRRGDSGPQVRELQQRLQQLHLYRGQADGDFDRRLEDSLRMYQWARGLRDNLGVYDEPTRRQLENETTQP</sequence>
<protein>
    <submittedName>
        <fullName evidence="4">Peptidoglycan-binding protein</fullName>
    </submittedName>
</protein>
<name>A0A385DGD1_9ACTN</name>
<keyword evidence="2" id="KW-0472">Membrane</keyword>
<feature type="region of interest" description="Disordered" evidence="1">
    <location>
        <begin position="185"/>
        <end position="302"/>
    </location>
</feature>
<dbReference type="InterPro" id="IPR036366">
    <property type="entry name" value="PGBDSf"/>
</dbReference>
<evidence type="ECO:0000313" key="5">
    <source>
        <dbReference type="Proteomes" id="UP000259636"/>
    </source>
</evidence>
<feature type="region of interest" description="Disordered" evidence="1">
    <location>
        <begin position="1"/>
        <end position="164"/>
    </location>
</feature>
<feature type="compositionally biased region" description="Pro residues" evidence="1">
    <location>
        <begin position="260"/>
        <end position="275"/>
    </location>
</feature>
<feature type="compositionally biased region" description="Basic residues" evidence="1">
    <location>
        <begin position="151"/>
        <end position="164"/>
    </location>
</feature>
<keyword evidence="2" id="KW-1133">Transmembrane helix</keyword>